<dbReference type="Proteomes" id="UP000756346">
    <property type="component" value="Unassembled WGS sequence"/>
</dbReference>
<name>A0A9P9BSS0_9PEZI</name>
<accession>A0A9P9BSS0</accession>
<reference evidence="2" key="1">
    <citation type="journal article" date="2021" name="Nat. Commun.">
        <title>Genetic determinants of endophytism in the Arabidopsis root mycobiome.</title>
        <authorList>
            <person name="Mesny F."/>
            <person name="Miyauchi S."/>
            <person name="Thiergart T."/>
            <person name="Pickel B."/>
            <person name="Atanasova L."/>
            <person name="Karlsson M."/>
            <person name="Huettel B."/>
            <person name="Barry K.W."/>
            <person name="Haridas S."/>
            <person name="Chen C."/>
            <person name="Bauer D."/>
            <person name="Andreopoulos W."/>
            <person name="Pangilinan J."/>
            <person name="LaButti K."/>
            <person name="Riley R."/>
            <person name="Lipzen A."/>
            <person name="Clum A."/>
            <person name="Drula E."/>
            <person name="Henrissat B."/>
            <person name="Kohler A."/>
            <person name="Grigoriev I.V."/>
            <person name="Martin F.M."/>
            <person name="Hacquard S."/>
        </authorList>
    </citation>
    <scope>NUCLEOTIDE SEQUENCE</scope>
    <source>
        <strain evidence="2">MPI-CAGE-CH-0230</strain>
    </source>
</reference>
<dbReference type="RefSeq" id="XP_046015223.1">
    <property type="nucleotide sequence ID" value="XM_046153190.1"/>
</dbReference>
<evidence type="ECO:0000256" key="1">
    <source>
        <dbReference type="SAM" id="MobiDB-lite"/>
    </source>
</evidence>
<proteinExistence type="predicted"/>
<gene>
    <name evidence="2" type="ORF">B0I36DRAFT_317698</name>
</gene>
<feature type="region of interest" description="Disordered" evidence="1">
    <location>
        <begin position="100"/>
        <end position="151"/>
    </location>
</feature>
<evidence type="ECO:0000313" key="3">
    <source>
        <dbReference type="Proteomes" id="UP000756346"/>
    </source>
</evidence>
<keyword evidence="3" id="KW-1185">Reference proteome</keyword>
<dbReference type="EMBL" id="JAGTJQ010000003">
    <property type="protein sequence ID" value="KAH7035130.1"/>
    <property type="molecule type" value="Genomic_DNA"/>
</dbReference>
<protein>
    <submittedName>
        <fullName evidence="2">Uncharacterized protein</fullName>
    </submittedName>
</protein>
<dbReference type="GeneID" id="70182736"/>
<sequence>MPRDNTGFKTSSNIIIIIIRTSVAGRDLGGATQTTIQSQLGETPSTSWPLCAGLQRAYGEPEVTSTPCIGHHHLEPAYCSSRTFPWNALTCPAIRASRQLPTESAGRHRRADRPGTILHVKISKTKTRRPQPPRTPETSGQSTQGPATVFSLGGQTVFLTLNGSRT</sequence>
<organism evidence="2 3">
    <name type="scientific">Microdochium trichocladiopsis</name>
    <dbReference type="NCBI Taxonomy" id="1682393"/>
    <lineage>
        <taxon>Eukaryota</taxon>
        <taxon>Fungi</taxon>
        <taxon>Dikarya</taxon>
        <taxon>Ascomycota</taxon>
        <taxon>Pezizomycotina</taxon>
        <taxon>Sordariomycetes</taxon>
        <taxon>Xylariomycetidae</taxon>
        <taxon>Xylariales</taxon>
        <taxon>Microdochiaceae</taxon>
        <taxon>Microdochium</taxon>
    </lineage>
</organism>
<comment type="caution">
    <text evidence="2">The sequence shown here is derived from an EMBL/GenBank/DDBJ whole genome shotgun (WGS) entry which is preliminary data.</text>
</comment>
<feature type="compositionally biased region" description="Basic residues" evidence="1">
    <location>
        <begin position="121"/>
        <end position="131"/>
    </location>
</feature>
<dbReference type="AlphaFoldDB" id="A0A9P9BSS0"/>
<evidence type="ECO:0000313" key="2">
    <source>
        <dbReference type="EMBL" id="KAH7035130.1"/>
    </source>
</evidence>